<reference evidence="3" key="1">
    <citation type="submission" date="2016-11" db="UniProtKB">
        <authorList>
            <consortium name="WormBaseParasite"/>
        </authorList>
    </citation>
    <scope>IDENTIFICATION</scope>
</reference>
<organism evidence="2 3">
    <name type="scientific">Macrostomum lignano</name>
    <dbReference type="NCBI Taxonomy" id="282301"/>
    <lineage>
        <taxon>Eukaryota</taxon>
        <taxon>Metazoa</taxon>
        <taxon>Spiralia</taxon>
        <taxon>Lophotrochozoa</taxon>
        <taxon>Platyhelminthes</taxon>
        <taxon>Rhabditophora</taxon>
        <taxon>Macrostomorpha</taxon>
        <taxon>Macrostomida</taxon>
        <taxon>Macrostomidae</taxon>
        <taxon>Macrostomum</taxon>
    </lineage>
</organism>
<dbReference type="WBParaSite" id="maker-unitig_45308-snap-gene-0.2-mRNA-1">
    <property type="protein sequence ID" value="maker-unitig_45308-snap-gene-0.2-mRNA-1"/>
    <property type="gene ID" value="maker-unitig_45308-snap-gene-0.2"/>
</dbReference>
<accession>A0A1I8FSB9</accession>
<feature type="region of interest" description="Disordered" evidence="1">
    <location>
        <begin position="230"/>
        <end position="265"/>
    </location>
</feature>
<keyword evidence="2" id="KW-1185">Reference proteome</keyword>
<proteinExistence type="predicted"/>
<name>A0A1I8FSB9_9PLAT</name>
<dbReference type="Proteomes" id="UP000095280">
    <property type="component" value="Unplaced"/>
</dbReference>
<dbReference type="AlphaFoldDB" id="A0A1I8FSB9"/>
<sequence>MAQRNPRFRPQAPFPKPACQLEALAQSPKTTVRQLDCQNQPARRHRHRRCQQPALVRWRSPTVAVAVRRHVDVGGARAEEQAAWVGPGLESVASCPYSLMARRHSPALPSGRLERPPQNQLLDIGEPGQASTTLANERPLCQMPLVLKPLVLNLPLLKPLAAKALVPKPLVLKPLLWLLSAAKALVLVERHQPDLRKCAAPPSTAPRSLTASCGSGIRRQTLRVSWETAEHPELPPDGFHADDGQQQARRVDAGESPGLTHSEFRSSSSALVEAPACHAAGSSTDACRLSISLAAPQSTRGRARQLVCDVVQRATARPPARLLLQRWRGALKLVAVARGRPAYTTVLPRVRQKVLKLAVDWWLNTFTFLTKPGRRTAYSKVAAEEAEKKNWRLARLAGPAEAGSISSAVIVSSFCQPVSGCCLITEANSSFLCWSSRLERPRASLRSRQVDGASTFPADYSACFDFRMAPWLVWTDGLDVTIAVSIRRAGMPSSGIRVQPQGRTAEGTGAGGFLWYSVVSARAFARWSDCPDLRESRVSGRRGTWNKDMSMRTRSSWVLPHSIDGVQLSGLQTHQLHSINRLLPPAAVSSPDIGQFVNLPPPTATATVSAAVFYDRPPLPPTERHRSPVEPACCCLRPTAAKSQRTGPLASTVCNDQHCWWLSSINFNDWSFNETSMAEPRAAVCPESSWHGHYRLIYRSQPAAVGGCLHRTAATHFTLLTSRALLLWSTHQPAMGWKPQRAVQKRLLLELPQQQQLPSSVPSTWKSRLAHGRALYLAFSGVRQMQSQHRVFYAVFSSDNSRRCSPPCLTVHSAFGDANCSASGSTFVATLRPFSRTPSFRCLVTRCSGVIKEESVLCRLVDLERFFNDSFLLVSRSELLPFAVVRDEDTRAVQPQPVGGFQTPVNASLLDVSIRFGIGRRAASRVAGRESSPRLA</sequence>
<feature type="compositionally biased region" description="Basic and acidic residues" evidence="1">
    <location>
        <begin position="230"/>
        <end position="253"/>
    </location>
</feature>
<evidence type="ECO:0000313" key="3">
    <source>
        <dbReference type="WBParaSite" id="maker-unitig_45308-snap-gene-0.2-mRNA-1"/>
    </source>
</evidence>
<protein>
    <submittedName>
        <fullName evidence="3">Protein kinase domain-containing protein</fullName>
    </submittedName>
</protein>
<evidence type="ECO:0000313" key="2">
    <source>
        <dbReference type="Proteomes" id="UP000095280"/>
    </source>
</evidence>
<evidence type="ECO:0000256" key="1">
    <source>
        <dbReference type="SAM" id="MobiDB-lite"/>
    </source>
</evidence>